<dbReference type="AlphaFoldDB" id="A0A1D2VAK8"/>
<dbReference type="Proteomes" id="UP000095038">
    <property type="component" value="Unassembled WGS sequence"/>
</dbReference>
<dbReference type="PANTHER" id="PTHR28229:SF1">
    <property type="entry name" value="TRANSLOCATION PROTEIN SEC66"/>
    <property type="match status" value="1"/>
</dbReference>
<evidence type="ECO:0008006" key="5">
    <source>
        <dbReference type="Google" id="ProtNLM"/>
    </source>
</evidence>
<keyword evidence="2" id="KW-0812">Transmembrane</keyword>
<dbReference type="InterPro" id="IPR018624">
    <property type="entry name" value="Sec66"/>
</dbReference>
<dbReference type="FunCoup" id="A0A1D2VAK8">
    <property type="interactions" value="55"/>
</dbReference>
<proteinExistence type="predicted"/>
<keyword evidence="2" id="KW-0472">Membrane</keyword>
<dbReference type="GO" id="GO:0031204">
    <property type="term" value="P:post-translational protein targeting to membrane, translocation"/>
    <property type="evidence" value="ECO:0007669"/>
    <property type="project" value="InterPro"/>
</dbReference>
<dbReference type="OrthoDB" id="73168at2759"/>
<protein>
    <recommendedName>
        <fullName evidence="5">Translocation protein SEC66</fullName>
    </recommendedName>
</protein>
<keyword evidence="4" id="KW-1185">Reference proteome</keyword>
<evidence type="ECO:0000313" key="4">
    <source>
        <dbReference type="Proteomes" id="UP000095038"/>
    </source>
</evidence>
<gene>
    <name evidence="3" type="ORF">ASCRUDRAFT_82840</name>
</gene>
<evidence type="ECO:0000313" key="3">
    <source>
        <dbReference type="EMBL" id="ODV58487.1"/>
    </source>
</evidence>
<organism evidence="3 4">
    <name type="scientific">Ascoidea rubescens DSM 1968</name>
    <dbReference type="NCBI Taxonomy" id="1344418"/>
    <lineage>
        <taxon>Eukaryota</taxon>
        <taxon>Fungi</taxon>
        <taxon>Dikarya</taxon>
        <taxon>Ascomycota</taxon>
        <taxon>Saccharomycotina</taxon>
        <taxon>Saccharomycetes</taxon>
        <taxon>Ascoideaceae</taxon>
        <taxon>Ascoidea</taxon>
    </lineage>
</organism>
<dbReference type="Pfam" id="PF09802">
    <property type="entry name" value="Sec66"/>
    <property type="match status" value="1"/>
</dbReference>
<dbReference type="RefSeq" id="XP_020044794.1">
    <property type="nucleotide sequence ID" value="XM_020194786.1"/>
</dbReference>
<sequence length="202" mass="23486">MEEEPETPKIQKISVYTPIAYVAIILTVFIVFVKIYQKQQLKKKLARESLFDHSFGKDAYYKLASLDDPKPHDKLLKAAFLRKGSEIIRKTIKLKEYEPLILKLYVNGSINEEFYNNYKDEIRVQESELNSMVNEVESFKKGWTPKCFPLLQEITFNEAISKRIDSMDARRNDFLEIVNPTIGNGESTNNDNQAKGKKNKKK</sequence>
<dbReference type="EMBL" id="KV454492">
    <property type="protein sequence ID" value="ODV58487.1"/>
    <property type="molecule type" value="Genomic_DNA"/>
</dbReference>
<keyword evidence="2" id="KW-1133">Transmembrane helix</keyword>
<name>A0A1D2VAK8_9ASCO</name>
<dbReference type="InParanoid" id="A0A1D2VAK8"/>
<dbReference type="STRING" id="1344418.A0A1D2VAK8"/>
<feature type="region of interest" description="Disordered" evidence="1">
    <location>
        <begin position="179"/>
        <end position="202"/>
    </location>
</feature>
<evidence type="ECO:0000256" key="1">
    <source>
        <dbReference type="SAM" id="MobiDB-lite"/>
    </source>
</evidence>
<accession>A0A1D2VAK8</accession>
<evidence type="ECO:0000256" key="2">
    <source>
        <dbReference type="SAM" id="Phobius"/>
    </source>
</evidence>
<reference evidence="4" key="1">
    <citation type="submission" date="2016-05" db="EMBL/GenBank/DDBJ databases">
        <title>Comparative genomics of biotechnologically important yeasts.</title>
        <authorList>
            <consortium name="DOE Joint Genome Institute"/>
            <person name="Riley R."/>
            <person name="Haridas S."/>
            <person name="Wolfe K.H."/>
            <person name="Lopes M.R."/>
            <person name="Hittinger C.T."/>
            <person name="Goker M."/>
            <person name="Salamov A."/>
            <person name="Wisecaver J."/>
            <person name="Long T.M."/>
            <person name="Aerts A.L."/>
            <person name="Barry K."/>
            <person name="Choi C."/>
            <person name="Clum A."/>
            <person name="Coughlan A.Y."/>
            <person name="Deshpande S."/>
            <person name="Douglass A.P."/>
            <person name="Hanson S.J."/>
            <person name="Klenk H.-P."/>
            <person name="Labutti K."/>
            <person name="Lapidus A."/>
            <person name="Lindquist E."/>
            <person name="Lipzen A."/>
            <person name="Meier-Kolthoff J.P."/>
            <person name="Ohm R.A."/>
            <person name="Otillar R.P."/>
            <person name="Pangilinan J."/>
            <person name="Peng Y."/>
            <person name="Rokas A."/>
            <person name="Rosa C.A."/>
            <person name="Scheuner C."/>
            <person name="Sibirny A.A."/>
            <person name="Slot J.C."/>
            <person name="Stielow J.B."/>
            <person name="Sun H."/>
            <person name="Kurtzman C.P."/>
            <person name="Blackwell M."/>
            <person name="Grigoriev I.V."/>
            <person name="Jeffries T.W."/>
        </authorList>
    </citation>
    <scope>NUCLEOTIDE SEQUENCE [LARGE SCALE GENOMIC DNA]</scope>
    <source>
        <strain evidence="4">DSM 1968</strain>
    </source>
</reference>
<feature type="transmembrane region" description="Helical" evidence="2">
    <location>
        <begin position="15"/>
        <end position="36"/>
    </location>
</feature>
<dbReference type="GO" id="GO:0031207">
    <property type="term" value="C:Sec62/Sec63 complex"/>
    <property type="evidence" value="ECO:0007669"/>
    <property type="project" value="InterPro"/>
</dbReference>
<dbReference type="PANTHER" id="PTHR28229">
    <property type="entry name" value="TRANSLOCATION PROTEIN SEC66"/>
    <property type="match status" value="1"/>
</dbReference>
<dbReference type="GeneID" id="30968422"/>